<dbReference type="Pfam" id="PF01019">
    <property type="entry name" value="G_glu_transpept"/>
    <property type="match status" value="2"/>
</dbReference>
<dbReference type="SUPFAM" id="SSF56235">
    <property type="entry name" value="N-terminal nucleophile aminohydrolases (Ntn hydrolases)"/>
    <property type="match status" value="1"/>
</dbReference>
<dbReference type="EMBL" id="BMHA01000001">
    <property type="protein sequence ID" value="GGI02984.1"/>
    <property type="molecule type" value="Genomic_DNA"/>
</dbReference>
<dbReference type="Proteomes" id="UP000650511">
    <property type="component" value="Unassembled WGS sequence"/>
</dbReference>
<comment type="similarity">
    <text evidence="1">Belongs to the gamma-glutamyltransferase family.</text>
</comment>
<keyword evidence="7" id="KW-1185">Reference proteome</keyword>
<feature type="region of interest" description="Disordered" evidence="5">
    <location>
        <begin position="474"/>
        <end position="495"/>
    </location>
</feature>
<accession>A0A8J3ET31</accession>
<dbReference type="AlphaFoldDB" id="A0A8J3ET31"/>
<dbReference type="GO" id="GO:0016787">
    <property type="term" value="F:hydrolase activity"/>
    <property type="evidence" value="ECO:0007669"/>
    <property type="project" value="UniProtKB-KW"/>
</dbReference>
<evidence type="ECO:0000256" key="2">
    <source>
        <dbReference type="ARBA" id="ARBA00022679"/>
    </source>
</evidence>
<dbReference type="GO" id="GO:0016740">
    <property type="term" value="F:transferase activity"/>
    <property type="evidence" value="ECO:0007669"/>
    <property type="project" value="UniProtKB-KW"/>
</dbReference>
<sequence>MAAAARVLEAGGNAFDAAVAAGFAAAVVEPCLSSLGGGGFLLARTAAGDETLFDFFVDTPGRGVPDEVEPRLDAVTLRFGAADQVFHVGHGSVAVPGCLPGYLHVQRRLGRLPLAEVVEPARRLAADGVVLGPHQAAVVHLLEPILGRSAEGRERFLPGGRRLAVDAAVRNRPLADFLAAVADATVAGFDDPGIAGAIARDMAANGGLLSVDDLAAYRVVEREPLRVDYRDATLITNPGPSLGGRLLARGLQQLAARVPAAFGSGERLRQLVDAFDEVWRHHTGSGDAGTDAGDDPDADAVLQSRRGTTHVSVCDDAGNLASMTTSNGSCSGVILGDTGVMANNIMGESDLNPALRPGATARRLRHDAGRRVGSMMAPSVLLRQGAAPVVLGSGGSERIRTAMTQVVVALVDHGMDVAAAVRAPRVHFDGATVQVEPGFAPDAVAALARERRVNLWDVTDLYFGGTNVVTPDGAAAGDPRRGGAAAVVEGERNAP</sequence>
<gene>
    <name evidence="6" type="primary">ggt</name>
    <name evidence="6" type="ORF">GCM10011354_02220</name>
</gene>
<reference evidence="6" key="1">
    <citation type="journal article" date="2014" name="Int. J. Syst. Evol. Microbiol.">
        <title>Complete genome sequence of Corynebacterium casei LMG S-19264T (=DSM 44701T), isolated from a smear-ripened cheese.</title>
        <authorList>
            <consortium name="US DOE Joint Genome Institute (JGI-PGF)"/>
            <person name="Walter F."/>
            <person name="Albersmeier A."/>
            <person name="Kalinowski J."/>
            <person name="Ruckert C."/>
        </authorList>
    </citation>
    <scope>NUCLEOTIDE SEQUENCE</scope>
    <source>
        <strain evidence="6">CGMCC 1.14988</strain>
    </source>
</reference>
<evidence type="ECO:0000256" key="1">
    <source>
        <dbReference type="ARBA" id="ARBA00009381"/>
    </source>
</evidence>
<evidence type="ECO:0000256" key="5">
    <source>
        <dbReference type="SAM" id="MobiDB-lite"/>
    </source>
</evidence>
<dbReference type="InterPro" id="IPR043137">
    <property type="entry name" value="GGT_ssub_C"/>
</dbReference>
<proteinExistence type="inferred from homology"/>
<evidence type="ECO:0000256" key="4">
    <source>
        <dbReference type="ARBA" id="ARBA00023145"/>
    </source>
</evidence>
<comment type="caution">
    <text evidence="6">The sequence shown here is derived from an EMBL/GenBank/DDBJ whole genome shotgun (WGS) entry which is preliminary data.</text>
</comment>
<evidence type="ECO:0000256" key="3">
    <source>
        <dbReference type="ARBA" id="ARBA00022801"/>
    </source>
</evidence>
<organism evidence="6 7">
    <name type="scientific">Egicoccus halophilus</name>
    <dbReference type="NCBI Taxonomy" id="1670830"/>
    <lineage>
        <taxon>Bacteria</taxon>
        <taxon>Bacillati</taxon>
        <taxon>Actinomycetota</taxon>
        <taxon>Nitriliruptoria</taxon>
        <taxon>Egicoccales</taxon>
        <taxon>Egicoccaceae</taxon>
        <taxon>Egicoccus</taxon>
    </lineage>
</organism>
<protein>
    <submittedName>
        <fullName evidence="6">Gamma-glutamyltranspeptidase</fullName>
    </submittedName>
</protein>
<dbReference type="InterPro" id="IPR029055">
    <property type="entry name" value="Ntn_hydrolases_N"/>
</dbReference>
<keyword evidence="4" id="KW-0865">Zymogen</keyword>
<feature type="compositionally biased region" description="Low complexity" evidence="5">
    <location>
        <begin position="474"/>
        <end position="486"/>
    </location>
</feature>
<dbReference type="Gene3D" id="3.60.20.40">
    <property type="match status" value="1"/>
</dbReference>
<dbReference type="PRINTS" id="PR01210">
    <property type="entry name" value="GGTRANSPTASE"/>
</dbReference>
<dbReference type="RefSeq" id="WP_130648263.1">
    <property type="nucleotide sequence ID" value="NZ_BMHA01000001.1"/>
</dbReference>
<dbReference type="OrthoDB" id="9781342at2"/>
<reference evidence="6" key="2">
    <citation type="submission" date="2020-09" db="EMBL/GenBank/DDBJ databases">
        <authorList>
            <person name="Sun Q."/>
            <person name="Zhou Y."/>
        </authorList>
    </citation>
    <scope>NUCLEOTIDE SEQUENCE</scope>
    <source>
        <strain evidence="6">CGMCC 1.14988</strain>
    </source>
</reference>
<keyword evidence="3" id="KW-0378">Hydrolase</keyword>
<evidence type="ECO:0000313" key="6">
    <source>
        <dbReference type="EMBL" id="GGI02984.1"/>
    </source>
</evidence>
<name>A0A8J3ET31_9ACTN</name>
<keyword evidence="2" id="KW-0808">Transferase</keyword>
<dbReference type="PANTHER" id="PTHR43199">
    <property type="entry name" value="GLUTATHIONE HYDROLASE"/>
    <property type="match status" value="1"/>
</dbReference>
<dbReference type="PANTHER" id="PTHR43199:SF1">
    <property type="entry name" value="GLUTATHIONE HYDROLASE PROENZYME"/>
    <property type="match status" value="1"/>
</dbReference>
<evidence type="ECO:0000313" key="7">
    <source>
        <dbReference type="Proteomes" id="UP000650511"/>
    </source>
</evidence>
<dbReference type="InterPro" id="IPR051792">
    <property type="entry name" value="GGT_bact"/>
</dbReference>